<dbReference type="Gene3D" id="3.30.420.40">
    <property type="match status" value="2"/>
</dbReference>
<accession>A0A318SSC3</accession>
<dbReference type="CDD" id="cd24121">
    <property type="entry name" value="ASKHA_NBD_FGGY_BaEryA-like"/>
    <property type="match status" value="1"/>
</dbReference>
<protein>
    <submittedName>
        <fullName evidence="6">Erythritol kinase (L-erythritol 4-phosphate-forming)</fullName>
    </submittedName>
</protein>
<dbReference type="InterPro" id="IPR043129">
    <property type="entry name" value="ATPase_NBD"/>
</dbReference>
<dbReference type="Pfam" id="PF00370">
    <property type="entry name" value="FGGY_N"/>
    <property type="match status" value="1"/>
</dbReference>
<evidence type="ECO:0000256" key="3">
    <source>
        <dbReference type="ARBA" id="ARBA00022777"/>
    </source>
</evidence>
<keyword evidence="2" id="KW-0808">Transferase</keyword>
<comment type="caution">
    <text evidence="6">The sequence shown here is derived from an EMBL/GenBank/DDBJ whole genome shotgun (WGS) entry which is preliminary data.</text>
</comment>
<dbReference type="SUPFAM" id="SSF53067">
    <property type="entry name" value="Actin-like ATPase domain"/>
    <property type="match status" value="2"/>
</dbReference>
<dbReference type="PANTHER" id="PTHR43095">
    <property type="entry name" value="SUGAR KINASE"/>
    <property type="match status" value="1"/>
</dbReference>
<evidence type="ECO:0000259" key="4">
    <source>
        <dbReference type="Pfam" id="PF00370"/>
    </source>
</evidence>
<dbReference type="InterPro" id="IPR018485">
    <property type="entry name" value="FGGY_C"/>
</dbReference>
<dbReference type="PANTHER" id="PTHR43095:SF3">
    <property type="entry name" value="L-XYLULOSE_3-KETO-L-GULONATE KINASE"/>
    <property type="match status" value="1"/>
</dbReference>
<comment type="similarity">
    <text evidence="1">Belongs to the FGGY kinase family.</text>
</comment>
<evidence type="ECO:0000313" key="6">
    <source>
        <dbReference type="EMBL" id="PYE84841.1"/>
    </source>
</evidence>
<dbReference type="GO" id="GO:0005975">
    <property type="term" value="P:carbohydrate metabolic process"/>
    <property type="evidence" value="ECO:0007669"/>
    <property type="project" value="InterPro"/>
</dbReference>
<evidence type="ECO:0000256" key="2">
    <source>
        <dbReference type="ARBA" id="ARBA00022679"/>
    </source>
</evidence>
<gene>
    <name evidence="6" type="ORF">DFP88_102644</name>
</gene>
<dbReference type="Proteomes" id="UP000248311">
    <property type="component" value="Unassembled WGS sequence"/>
</dbReference>
<sequence>MDNTMQEAAEAGGEILIGIDAGTSVVKAVAFDLRGRQLAESAVPNSYDSGPGGSVTQSMDRTWADCAEALRRLGGKLPRLAARCAAVAVTGQGDGTWLVGAQDRPVGEAWIWLDARAAPTVRRLAAGAGETSRFAATGTGLNTCQQGAQLAHMAEVAPQMLDRAEAALHCKDWLYLKLTGQRATDPSEASFTFGDFRKRAYDDAVIAALGLERYRHLLPQIVEGTEETHPLTEAAAEETGLRAGTPVCLGYVDMVMTALGAGVHTGEAGIACSTIGSTGVHMRAVRAEDVVLNDAGTGYVIALPVPGVVTQVQTNMAATLNIDWALALAGDLLASFGQEVPRAELVARIDGWLAETAPGQLLYHPYISQAGERGPFTDAEARAGVIGLEAQHRYPDLLRAVAEGLGLATRDCYAAMGPLPEELRLTGGAARSRALRGVIAAATGAQVRVSSREEAGAAGAAMMAAVAIGAYPDMQACIDDWVAPLLGAPEPPDTALQDTYTRLFEPYRTARQALTPVWHDLAEHRRQTPAPAQQQES</sequence>
<dbReference type="AlphaFoldDB" id="A0A318SSC3"/>
<organism evidence="6 7">
    <name type="scientific">Pseudoroseicyclus aestuarii</name>
    <dbReference type="NCBI Taxonomy" id="1795041"/>
    <lineage>
        <taxon>Bacteria</taxon>
        <taxon>Pseudomonadati</taxon>
        <taxon>Pseudomonadota</taxon>
        <taxon>Alphaproteobacteria</taxon>
        <taxon>Rhodobacterales</taxon>
        <taxon>Paracoccaceae</taxon>
        <taxon>Pseudoroseicyclus</taxon>
    </lineage>
</organism>
<reference evidence="6 7" key="1">
    <citation type="submission" date="2018-06" db="EMBL/GenBank/DDBJ databases">
        <title>Genomic Encyclopedia of Type Strains, Phase III (KMG-III): the genomes of soil and plant-associated and newly described type strains.</title>
        <authorList>
            <person name="Whitman W."/>
        </authorList>
    </citation>
    <scope>NUCLEOTIDE SEQUENCE [LARGE SCALE GENOMIC DNA]</scope>
    <source>
        <strain evidence="6 7">CECT 9025</strain>
    </source>
</reference>
<keyword evidence="3 6" id="KW-0418">Kinase</keyword>
<keyword evidence="7" id="KW-1185">Reference proteome</keyword>
<feature type="domain" description="Carbohydrate kinase FGGY N-terminal" evidence="4">
    <location>
        <begin position="16"/>
        <end position="260"/>
    </location>
</feature>
<name>A0A318SSC3_9RHOB</name>
<dbReference type="PIRSF" id="PIRSF000538">
    <property type="entry name" value="GlpK"/>
    <property type="match status" value="1"/>
</dbReference>
<evidence type="ECO:0000259" key="5">
    <source>
        <dbReference type="Pfam" id="PF02782"/>
    </source>
</evidence>
<dbReference type="Pfam" id="PF02782">
    <property type="entry name" value="FGGY_C"/>
    <property type="match status" value="1"/>
</dbReference>
<evidence type="ECO:0000313" key="7">
    <source>
        <dbReference type="Proteomes" id="UP000248311"/>
    </source>
</evidence>
<dbReference type="GO" id="GO:0016301">
    <property type="term" value="F:kinase activity"/>
    <property type="evidence" value="ECO:0007669"/>
    <property type="project" value="UniProtKB-KW"/>
</dbReference>
<dbReference type="EMBL" id="QJTE01000002">
    <property type="protein sequence ID" value="PYE84841.1"/>
    <property type="molecule type" value="Genomic_DNA"/>
</dbReference>
<dbReference type="InterPro" id="IPR018484">
    <property type="entry name" value="FGGY_N"/>
</dbReference>
<dbReference type="InterPro" id="IPR000577">
    <property type="entry name" value="Carb_kinase_FGGY"/>
</dbReference>
<evidence type="ECO:0000256" key="1">
    <source>
        <dbReference type="ARBA" id="ARBA00009156"/>
    </source>
</evidence>
<dbReference type="InterPro" id="IPR050406">
    <property type="entry name" value="FGGY_Carb_Kinase"/>
</dbReference>
<feature type="domain" description="Carbohydrate kinase FGGY C-terminal" evidence="5">
    <location>
        <begin position="274"/>
        <end position="467"/>
    </location>
</feature>
<proteinExistence type="inferred from homology"/>
<dbReference type="RefSeq" id="WP_245904734.1">
    <property type="nucleotide sequence ID" value="NZ_QJTE01000002.1"/>
</dbReference>